<protein>
    <submittedName>
        <fullName evidence="1">Uncharacterized protein</fullName>
    </submittedName>
</protein>
<reference evidence="1" key="1">
    <citation type="submission" date="2021-02" db="EMBL/GenBank/DDBJ databases">
        <authorList>
            <person name="Dougan E. K."/>
            <person name="Rhodes N."/>
            <person name="Thang M."/>
            <person name="Chan C."/>
        </authorList>
    </citation>
    <scope>NUCLEOTIDE SEQUENCE</scope>
</reference>
<evidence type="ECO:0000313" key="2">
    <source>
        <dbReference type="Proteomes" id="UP000604046"/>
    </source>
</evidence>
<evidence type="ECO:0000313" key="1">
    <source>
        <dbReference type="EMBL" id="CAE7029732.1"/>
    </source>
</evidence>
<comment type="caution">
    <text evidence="1">The sequence shown here is derived from an EMBL/GenBank/DDBJ whole genome shotgun (WGS) entry which is preliminary data.</text>
</comment>
<proteinExistence type="predicted"/>
<dbReference type="Proteomes" id="UP000604046">
    <property type="component" value="Unassembled WGS sequence"/>
</dbReference>
<dbReference type="OrthoDB" id="3176171at2759"/>
<organism evidence="1 2">
    <name type="scientific">Symbiodinium natans</name>
    <dbReference type="NCBI Taxonomy" id="878477"/>
    <lineage>
        <taxon>Eukaryota</taxon>
        <taxon>Sar</taxon>
        <taxon>Alveolata</taxon>
        <taxon>Dinophyceae</taxon>
        <taxon>Suessiales</taxon>
        <taxon>Symbiodiniaceae</taxon>
        <taxon>Symbiodinium</taxon>
    </lineage>
</organism>
<gene>
    <name evidence="1" type="ORF">SNAT2548_LOCUS3577</name>
</gene>
<dbReference type="EMBL" id="CAJNDS010000220">
    <property type="protein sequence ID" value="CAE7029732.1"/>
    <property type="molecule type" value="Genomic_DNA"/>
</dbReference>
<keyword evidence="2" id="KW-1185">Reference proteome</keyword>
<feature type="non-terminal residue" evidence="1">
    <location>
        <position position="99"/>
    </location>
</feature>
<dbReference type="AlphaFoldDB" id="A0A812IDT5"/>
<sequence>MENLNLQFCEPGQVYHMELVSTDAKERLAALSETPPLAVICIKSKEQLRWYVPITAQAEPNQDLMAQNRCHEFRYMFREAVQKLRHVQTMGYRPCIIWL</sequence>
<name>A0A812IDT5_9DINO</name>
<accession>A0A812IDT5</accession>